<dbReference type="EMBL" id="CP036317">
    <property type="protein sequence ID" value="QDV16351.1"/>
    <property type="molecule type" value="Genomic_DNA"/>
</dbReference>
<name>A0A518FJ25_9PLAN</name>
<keyword evidence="1" id="KW-0472">Membrane</keyword>
<keyword evidence="1" id="KW-0812">Transmembrane</keyword>
<sequence length="337" mass="39280">MLTKFVLDDPDTLIRIGWLPGFCLDDMTSWKTQITTSGELTQVIRWHTEPLWADSDNPYFRNRPKRDVRFAQLTEKQMEQLRNTIDALDLEGLRQLQEKYGNSIDDAEEVSLEIPFSQLDLRLPVYSLGWGLEREEADCRKRREAYLQSIIQLEELVNSFAPFSAEKHFQELHAQREKDHAEDERRRLNPTWAEVVTDYFLRGVWYLWVAMAVFAVCLIPLVGFYELGKTVWYLSRYESELGEVVGCHRKETEHSSGYAIVVQTKAGVQLTGSWYGSRENCLKQLGDRVEVLVDPQDRQVAVLNTFIDRWLPALTLLGLTGIGAYFYFKRRVRCLKK</sequence>
<keyword evidence="1" id="KW-1133">Transmembrane helix</keyword>
<dbReference type="Proteomes" id="UP000320839">
    <property type="component" value="Chromosome"/>
</dbReference>
<feature type="transmembrane region" description="Helical" evidence="1">
    <location>
        <begin position="310"/>
        <end position="328"/>
    </location>
</feature>
<proteinExistence type="predicted"/>
<protein>
    <submittedName>
        <fullName evidence="2">Uncharacterized protein</fullName>
    </submittedName>
</protein>
<evidence type="ECO:0000256" key="1">
    <source>
        <dbReference type="SAM" id="Phobius"/>
    </source>
</evidence>
<organism evidence="2 3">
    <name type="scientific">Gimesia panareensis</name>
    <dbReference type="NCBI Taxonomy" id="2527978"/>
    <lineage>
        <taxon>Bacteria</taxon>
        <taxon>Pseudomonadati</taxon>
        <taxon>Planctomycetota</taxon>
        <taxon>Planctomycetia</taxon>
        <taxon>Planctomycetales</taxon>
        <taxon>Planctomycetaceae</taxon>
        <taxon>Gimesia</taxon>
    </lineage>
</organism>
<dbReference type="OrthoDB" id="10003882at2"/>
<accession>A0A518FJ25</accession>
<dbReference type="RefSeq" id="WP_145454270.1">
    <property type="nucleotide sequence ID" value="NZ_CP036317.1"/>
</dbReference>
<evidence type="ECO:0000313" key="2">
    <source>
        <dbReference type="EMBL" id="QDV16351.1"/>
    </source>
</evidence>
<evidence type="ECO:0000313" key="3">
    <source>
        <dbReference type="Proteomes" id="UP000320839"/>
    </source>
</evidence>
<gene>
    <name evidence="2" type="ORF">Pan153_09780</name>
</gene>
<dbReference type="AlphaFoldDB" id="A0A518FJ25"/>
<reference evidence="2 3" key="1">
    <citation type="submission" date="2019-02" db="EMBL/GenBank/DDBJ databases">
        <title>Deep-cultivation of Planctomycetes and their phenomic and genomic characterization uncovers novel biology.</title>
        <authorList>
            <person name="Wiegand S."/>
            <person name="Jogler M."/>
            <person name="Boedeker C."/>
            <person name="Pinto D."/>
            <person name="Vollmers J."/>
            <person name="Rivas-Marin E."/>
            <person name="Kohn T."/>
            <person name="Peeters S.H."/>
            <person name="Heuer A."/>
            <person name="Rast P."/>
            <person name="Oberbeckmann S."/>
            <person name="Bunk B."/>
            <person name="Jeske O."/>
            <person name="Meyerdierks A."/>
            <person name="Storesund J.E."/>
            <person name="Kallscheuer N."/>
            <person name="Luecker S."/>
            <person name="Lage O.M."/>
            <person name="Pohl T."/>
            <person name="Merkel B.J."/>
            <person name="Hornburger P."/>
            <person name="Mueller R.-W."/>
            <person name="Bruemmer F."/>
            <person name="Labrenz M."/>
            <person name="Spormann A.M."/>
            <person name="Op den Camp H."/>
            <person name="Overmann J."/>
            <person name="Amann R."/>
            <person name="Jetten M.S.M."/>
            <person name="Mascher T."/>
            <person name="Medema M.H."/>
            <person name="Devos D.P."/>
            <person name="Kaster A.-K."/>
            <person name="Ovreas L."/>
            <person name="Rohde M."/>
            <person name="Galperin M.Y."/>
            <person name="Jogler C."/>
        </authorList>
    </citation>
    <scope>NUCLEOTIDE SEQUENCE [LARGE SCALE GENOMIC DNA]</scope>
    <source>
        <strain evidence="2 3">Pan153</strain>
    </source>
</reference>
<feature type="transmembrane region" description="Helical" evidence="1">
    <location>
        <begin position="205"/>
        <end position="225"/>
    </location>
</feature>